<sequence>MFDSMMVIMTYLLIVLTPVLIPAIIHAVHVIRDWRPTIQPDRLAAPAAA</sequence>
<dbReference type="AlphaFoldDB" id="A0A2U3P3I0"/>
<keyword evidence="2" id="KW-1185">Reference proteome</keyword>
<name>A0A2U3P3I0_9MYCO</name>
<evidence type="ECO:0000313" key="1">
    <source>
        <dbReference type="EMBL" id="SPM38300.1"/>
    </source>
</evidence>
<gene>
    <name evidence="1" type="ORF">MNAB215_477</name>
</gene>
<dbReference type="EMBL" id="FUEZ01000003">
    <property type="protein sequence ID" value="SPM38300.1"/>
    <property type="molecule type" value="Genomic_DNA"/>
</dbReference>
<dbReference type="Proteomes" id="UP000240424">
    <property type="component" value="Unassembled WGS sequence"/>
</dbReference>
<evidence type="ECO:0000313" key="2">
    <source>
        <dbReference type="Proteomes" id="UP000240424"/>
    </source>
</evidence>
<reference evidence="1 2" key="1">
    <citation type="submission" date="2017-01" db="EMBL/GenBank/DDBJ databases">
        <authorList>
            <consortium name="Urmite Genomes"/>
        </authorList>
    </citation>
    <scope>NUCLEOTIDE SEQUENCE [LARGE SCALE GENOMIC DNA]</scope>
    <source>
        <strain evidence="1 2">AB215</strain>
    </source>
</reference>
<accession>A0A2U3P3I0</accession>
<dbReference type="RefSeq" id="WP_165691517.1">
    <property type="nucleotide sequence ID" value="NZ_FUEZ01000003.1"/>
</dbReference>
<protein>
    <submittedName>
        <fullName evidence="1">Mycobacterium numidiamassiliense ORFan</fullName>
    </submittedName>
</protein>
<organism evidence="1 2">
    <name type="scientific">Mycobacterium numidiamassiliense</name>
    <dbReference type="NCBI Taxonomy" id="1841861"/>
    <lineage>
        <taxon>Bacteria</taxon>
        <taxon>Bacillati</taxon>
        <taxon>Actinomycetota</taxon>
        <taxon>Actinomycetes</taxon>
        <taxon>Mycobacteriales</taxon>
        <taxon>Mycobacteriaceae</taxon>
        <taxon>Mycobacterium</taxon>
    </lineage>
</organism>
<proteinExistence type="predicted"/>